<evidence type="ECO:0000256" key="4">
    <source>
        <dbReference type="ARBA" id="ARBA00005072"/>
    </source>
</evidence>
<name>A0A0M5MK66_9GAMM</name>
<evidence type="ECO:0000256" key="8">
    <source>
        <dbReference type="ARBA" id="ARBA00048798"/>
    </source>
</evidence>
<dbReference type="InterPro" id="IPR001544">
    <property type="entry name" value="Aminotrans_IV"/>
</dbReference>
<dbReference type="Gene3D" id="3.20.10.10">
    <property type="entry name" value="D-amino Acid Aminotransferase, subunit A, domain 2"/>
    <property type="match status" value="1"/>
</dbReference>
<gene>
    <name evidence="10" type="ORF">AOC03_07170</name>
</gene>
<dbReference type="Pfam" id="PF01063">
    <property type="entry name" value="Aminotran_4"/>
    <property type="match status" value="1"/>
</dbReference>
<dbReference type="PANTHER" id="PTHR42743:SF11">
    <property type="entry name" value="AMINODEOXYCHORISMATE LYASE"/>
    <property type="match status" value="1"/>
</dbReference>
<organism evidence="10 11">
    <name type="scientific">Psychrobacter urativorans</name>
    <dbReference type="NCBI Taxonomy" id="45610"/>
    <lineage>
        <taxon>Bacteria</taxon>
        <taxon>Pseudomonadati</taxon>
        <taxon>Pseudomonadota</taxon>
        <taxon>Gammaproteobacteria</taxon>
        <taxon>Moraxellales</taxon>
        <taxon>Moraxellaceae</taxon>
        <taxon>Psychrobacter</taxon>
    </lineage>
</organism>
<dbReference type="STRING" id="45610.AOC03_07170"/>
<dbReference type="InterPro" id="IPR036038">
    <property type="entry name" value="Aminotransferase-like"/>
</dbReference>
<evidence type="ECO:0000256" key="2">
    <source>
        <dbReference type="ARBA" id="ARBA00004824"/>
    </source>
</evidence>
<evidence type="ECO:0000256" key="1">
    <source>
        <dbReference type="ARBA" id="ARBA00003109"/>
    </source>
</evidence>
<comment type="pathway">
    <text evidence="2">Amino-acid biosynthesis; L-isoleucine biosynthesis; L-isoleucine from 2-oxobutanoate: step 4/4.</text>
</comment>
<dbReference type="SUPFAM" id="SSF56752">
    <property type="entry name" value="D-aminoacid aminotransferase-like PLP-dependent enzymes"/>
    <property type="match status" value="1"/>
</dbReference>
<proteinExistence type="inferred from homology"/>
<evidence type="ECO:0000256" key="3">
    <source>
        <dbReference type="ARBA" id="ARBA00004931"/>
    </source>
</evidence>
<dbReference type="GO" id="GO:0046394">
    <property type="term" value="P:carboxylic acid biosynthetic process"/>
    <property type="evidence" value="ECO:0007669"/>
    <property type="project" value="UniProtKB-ARBA"/>
</dbReference>
<dbReference type="Gene3D" id="3.30.470.10">
    <property type="match status" value="1"/>
</dbReference>
<comment type="pathway">
    <text evidence="4">Amino-acid biosynthesis; L-leucine biosynthesis; L-leucine from 3-methyl-2-oxobutanoate: step 4/4.</text>
</comment>
<comment type="catalytic activity">
    <reaction evidence="9">
        <text>L-leucine + 2-oxoglutarate = 4-methyl-2-oxopentanoate + L-glutamate</text>
        <dbReference type="Rhea" id="RHEA:18321"/>
        <dbReference type="ChEBI" id="CHEBI:16810"/>
        <dbReference type="ChEBI" id="CHEBI:17865"/>
        <dbReference type="ChEBI" id="CHEBI:29985"/>
        <dbReference type="ChEBI" id="CHEBI:57427"/>
        <dbReference type="EC" id="2.6.1.42"/>
    </reaction>
</comment>
<evidence type="ECO:0000313" key="11">
    <source>
        <dbReference type="Proteomes" id="UP000059847"/>
    </source>
</evidence>
<dbReference type="EC" id="2.6.1.42" evidence="6"/>
<keyword evidence="11" id="KW-1185">Reference proteome</keyword>
<evidence type="ECO:0000256" key="7">
    <source>
        <dbReference type="ARBA" id="ARBA00048212"/>
    </source>
</evidence>
<evidence type="ECO:0000256" key="9">
    <source>
        <dbReference type="ARBA" id="ARBA00049229"/>
    </source>
</evidence>
<dbReference type="KEGG" id="pur:AOC03_07170"/>
<dbReference type="OrthoDB" id="9805628at2"/>
<dbReference type="Proteomes" id="UP000059847">
    <property type="component" value="Chromosome"/>
</dbReference>
<dbReference type="GO" id="GO:0004084">
    <property type="term" value="F:branched-chain-amino-acid transaminase activity"/>
    <property type="evidence" value="ECO:0007669"/>
    <property type="project" value="UniProtKB-EC"/>
</dbReference>
<dbReference type="InterPro" id="IPR050571">
    <property type="entry name" value="Class-IV_PLP-Dep_Aminotrnsfr"/>
</dbReference>
<dbReference type="GO" id="GO:0016829">
    <property type="term" value="F:lyase activity"/>
    <property type="evidence" value="ECO:0007669"/>
    <property type="project" value="UniProtKB-KW"/>
</dbReference>
<keyword evidence="10" id="KW-0456">Lyase</keyword>
<protein>
    <recommendedName>
        <fullName evidence="6">branched-chain-amino-acid transaminase</fullName>
        <ecNumber evidence="6">2.6.1.42</ecNumber>
    </recommendedName>
</protein>
<comment type="catalytic activity">
    <reaction evidence="8">
        <text>L-isoleucine + 2-oxoglutarate = (S)-3-methyl-2-oxopentanoate + L-glutamate</text>
        <dbReference type="Rhea" id="RHEA:24801"/>
        <dbReference type="ChEBI" id="CHEBI:16810"/>
        <dbReference type="ChEBI" id="CHEBI:29985"/>
        <dbReference type="ChEBI" id="CHEBI:35146"/>
        <dbReference type="ChEBI" id="CHEBI:58045"/>
        <dbReference type="EC" id="2.6.1.42"/>
    </reaction>
</comment>
<sequence>MKQTNSWICLQSQATASLDKPLNSVSLDSRGLAYGDGFFTTMGVIDGAILWQDYHRQRIRSHATALQLDIDSDALCIDLQIHAKQLQQGVLKLIITRAPQAVRGYGFTPKVSGSQCKIWLKAMPMNIATIDQWQLPNGHLVPMQPVIPAACLTAQLACFPPPLAGLKSLNRLDNVLASGELQRLNQTAPNLDKKFGEGLVRDMTGSWIEGTMSNIFYRLNSQKQTSATAEQFDNTQWFTPPLEHSGVRGVMRTVIMEGFATSTTPIMERPLRDEDLPKLSQLFFCNALRGIMPVSSLTLLTGEVINFA</sequence>
<evidence type="ECO:0000256" key="6">
    <source>
        <dbReference type="ARBA" id="ARBA00013053"/>
    </source>
</evidence>
<comment type="catalytic activity">
    <reaction evidence="7">
        <text>L-valine + 2-oxoglutarate = 3-methyl-2-oxobutanoate + L-glutamate</text>
        <dbReference type="Rhea" id="RHEA:24813"/>
        <dbReference type="ChEBI" id="CHEBI:11851"/>
        <dbReference type="ChEBI" id="CHEBI:16810"/>
        <dbReference type="ChEBI" id="CHEBI:29985"/>
        <dbReference type="ChEBI" id="CHEBI:57762"/>
        <dbReference type="EC" id="2.6.1.42"/>
    </reaction>
</comment>
<comment type="function">
    <text evidence="1">Acts on leucine, isoleucine and valine.</text>
</comment>
<dbReference type="PANTHER" id="PTHR42743">
    <property type="entry name" value="AMINO-ACID AMINOTRANSFERASE"/>
    <property type="match status" value="1"/>
</dbReference>
<dbReference type="InterPro" id="IPR043131">
    <property type="entry name" value="BCAT-like_N"/>
</dbReference>
<reference evidence="10 11" key="1">
    <citation type="submission" date="2015-09" db="EMBL/GenBank/DDBJ databases">
        <title>Complete genome of Psychrobacter urativorans R10.10B.</title>
        <authorList>
            <person name="See-Too W.S."/>
            <person name="Chan K.G."/>
        </authorList>
    </citation>
    <scope>NUCLEOTIDE SEQUENCE [LARGE SCALE GENOMIC DNA]</scope>
    <source>
        <strain evidence="10 11">R10.10B</strain>
    </source>
</reference>
<evidence type="ECO:0000313" key="10">
    <source>
        <dbReference type="EMBL" id="ALF60800.1"/>
    </source>
</evidence>
<comment type="pathway">
    <text evidence="3">Amino-acid biosynthesis; L-valine biosynthesis; L-valine from pyruvate: step 4/4.</text>
</comment>
<comment type="similarity">
    <text evidence="5">Belongs to the class-IV pyridoxal-phosphate-dependent aminotransferase family.</text>
</comment>
<evidence type="ECO:0000256" key="5">
    <source>
        <dbReference type="ARBA" id="ARBA00009320"/>
    </source>
</evidence>
<dbReference type="InterPro" id="IPR043132">
    <property type="entry name" value="BCAT-like_C"/>
</dbReference>
<accession>A0A0M5MK66</accession>
<dbReference type="AlphaFoldDB" id="A0A0M5MK66"/>
<dbReference type="EMBL" id="CP012678">
    <property type="protein sequence ID" value="ALF60800.1"/>
    <property type="molecule type" value="Genomic_DNA"/>
</dbReference>